<dbReference type="PROSITE" id="PS50102">
    <property type="entry name" value="RRM"/>
    <property type="match status" value="1"/>
</dbReference>
<evidence type="ECO:0000313" key="10">
    <source>
        <dbReference type="Proteomes" id="UP000275267"/>
    </source>
</evidence>
<dbReference type="SMART" id="SM00360">
    <property type="entry name" value="RRM"/>
    <property type="match status" value="1"/>
</dbReference>
<organism evidence="9 10">
    <name type="scientific">Panicum miliaceum</name>
    <name type="common">Proso millet</name>
    <name type="synonym">Broomcorn millet</name>
    <dbReference type="NCBI Taxonomy" id="4540"/>
    <lineage>
        <taxon>Eukaryota</taxon>
        <taxon>Viridiplantae</taxon>
        <taxon>Streptophyta</taxon>
        <taxon>Embryophyta</taxon>
        <taxon>Tracheophyta</taxon>
        <taxon>Spermatophyta</taxon>
        <taxon>Magnoliopsida</taxon>
        <taxon>Liliopsida</taxon>
        <taxon>Poales</taxon>
        <taxon>Poaceae</taxon>
        <taxon>PACMAD clade</taxon>
        <taxon>Panicoideae</taxon>
        <taxon>Panicodae</taxon>
        <taxon>Paniceae</taxon>
        <taxon>Panicinae</taxon>
        <taxon>Panicum</taxon>
        <taxon>Panicum sect. Panicum</taxon>
    </lineage>
</organism>
<dbReference type="GO" id="GO:0008270">
    <property type="term" value="F:zinc ion binding"/>
    <property type="evidence" value="ECO:0007669"/>
    <property type="project" value="UniProtKB-KW"/>
</dbReference>
<evidence type="ECO:0000256" key="6">
    <source>
        <dbReference type="PROSITE-ProRule" id="PRU00176"/>
    </source>
</evidence>
<evidence type="ECO:0000256" key="2">
    <source>
        <dbReference type="ARBA" id="ARBA00022771"/>
    </source>
</evidence>
<dbReference type="InterPro" id="IPR000504">
    <property type="entry name" value="RRM_dom"/>
</dbReference>
<dbReference type="Gene3D" id="3.30.70.330">
    <property type="match status" value="1"/>
</dbReference>
<keyword evidence="5" id="KW-0238">DNA-binding</keyword>
<proteinExistence type="predicted"/>
<sequence>MFSVARTHGPGVATEGEHSVAADELDAGLSPPPPPPVLAAAASTPSCCCGFRASRSARRAMRMSVCGRLSHCPLDDEVGLCAGGLAARRRRSWRRILERNSSRSSSPSPEFTGSGELILEKEIRELLFLLRAPSLPIESLANMYIDRYAKPLRIERFLTEGHQHGKFGCSLTDLLMRLNTTRVLEREEQHYIVPVEDAPKYLARGFKLAMPPASSDPNKIYVTFLLGSKFTEDDVRNYFSQYGTVNDVHIPPQGRRNHYGPVINVRIPLQKKRMFGYVSFQYPETVKQILSERCSKTSHFICGDDVFVEPYNEKHGPEMLAREDAHSIPGPREVSDVSVIHENHTGDNTTESSHVSNHLDEASEDQDR</sequence>
<evidence type="ECO:0000256" key="4">
    <source>
        <dbReference type="ARBA" id="ARBA00022884"/>
    </source>
</evidence>
<evidence type="ECO:0000256" key="7">
    <source>
        <dbReference type="SAM" id="MobiDB-lite"/>
    </source>
</evidence>
<dbReference type="GO" id="GO:0003723">
    <property type="term" value="F:RNA binding"/>
    <property type="evidence" value="ECO:0007669"/>
    <property type="project" value="UniProtKB-UniRule"/>
</dbReference>
<accession>A0A3L6TB98</accession>
<gene>
    <name evidence="9" type="ORF">C2845_PM03G11650</name>
</gene>
<keyword evidence="2" id="KW-0863">Zinc-finger</keyword>
<evidence type="ECO:0000256" key="1">
    <source>
        <dbReference type="ARBA" id="ARBA00022723"/>
    </source>
</evidence>
<evidence type="ECO:0000313" key="9">
    <source>
        <dbReference type="EMBL" id="RLN34096.1"/>
    </source>
</evidence>
<feature type="compositionally biased region" description="Basic and acidic residues" evidence="7">
    <location>
        <begin position="333"/>
        <end position="345"/>
    </location>
</feature>
<dbReference type="STRING" id="4540.A0A3L6TB98"/>
<feature type="compositionally biased region" description="Polar residues" evidence="7">
    <location>
        <begin position="346"/>
        <end position="356"/>
    </location>
</feature>
<keyword evidence="4 6" id="KW-0694">RNA-binding</keyword>
<dbReference type="EMBL" id="PQIB02000002">
    <property type="protein sequence ID" value="RLN34096.1"/>
    <property type="molecule type" value="Genomic_DNA"/>
</dbReference>
<dbReference type="PANTHER" id="PTHR24009">
    <property type="entry name" value="RNA-BINDING (RRM/RBD/RNP MOTIFS)"/>
    <property type="match status" value="1"/>
</dbReference>
<dbReference type="GO" id="GO:0003677">
    <property type="term" value="F:DNA binding"/>
    <property type="evidence" value="ECO:0007669"/>
    <property type="project" value="UniProtKB-KW"/>
</dbReference>
<dbReference type="AlphaFoldDB" id="A0A3L6TB98"/>
<keyword evidence="1" id="KW-0479">Metal-binding</keyword>
<dbReference type="InterPro" id="IPR012677">
    <property type="entry name" value="Nucleotide-bd_a/b_plait_sf"/>
</dbReference>
<evidence type="ECO:0000259" key="8">
    <source>
        <dbReference type="PROSITE" id="PS50102"/>
    </source>
</evidence>
<keyword evidence="3" id="KW-0862">Zinc</keyword>
<feature type="region of interest" description="Disordered" evidence="7">
    <location>
        <begin position="323"/>
        <end position="368"/>
    </location>
</feature>
<dbReference type="InterPro" id="IPR035979">
    <property type="entry name" value="RBD_domain_sf"/>
</dbReference>
<reference evidence="10" key="1">
    <citation type="journal article" date="2019" name="Nat. Commun.">
        <title>The genome of broomcorn millet.</title>
        <authorList>
            <person name="Zou C."/>
            <person name="Miki D."/>
            <person name="Li D."/>
            <person name="Tang Q."/>
            <person name="Xiao L."/>
            <person name="Rajput S."/>
            <person name="Deng P."/>
            <person name="Jia W."/>
            <person name="Huang R."/>
            <person name="Zhang M."/>
            <person name="Sun Y."/>
            <person name="Hu J."/>
            <person name="Fu X."/>
            <person name="Schnable P.S."/>
            <person name="Li F."/>
            <person name="Zhang H."/>
            <person name="Feng B."/>
            <person name="Zhu X."/>
            <person name="Liu R."/>
            <person name="Schnable J.C."/>
            <person name="Zhu J.-K."/>
            <person name="Zhang H."/>
        </authorList>
    </citation>
    <scope>NUCLEOTIDE SEQUENCE [LARGE SCALE GENOMIC DNA]</scope>
</reference>
<evidence type="ECO:0000256" key="5">
    <source>
        <dbReference type="ARBA" id="ARBA00023125"/>
    </source>
</evidence>
<dbReference type="SUPFAM" id="SSF54928">
    <property type="entry name" value="RNA-binding domain, RBD"/>
    <property type="match status" value="1"/>
</dbReference>
<dbReference type="OrthoDB" id="653160at2759"/>
<comment type="caution">
    <text evidence="9">The sequence shown here is derived from an EMBL/GenBank/DDBJ whole genome shotgun (WGS) entry which is preliminary data.</text>
</comment>
<name>A0A3L6TB98_PANMI</name>
<protein>
    <recommendedName>
        <fullName evidence="8">RRM domain-containing protein</fullName>
    </recommendedName>
</protein>
<evidence type="ECO:0000256" key="3">
    <source>
        <dbReference type="ARBA" id="ARBA00022833"/>
    </source>
</evidence>
<feature type="domain" description="RRM" evidence="8">
    <location>
        <begin position="218"/>
        <end position="313"/>
    </location>
</feature>
<dbReference type="PANTHER" id="PTHR24009:SF0">
    <property type="entry name" value="ZINC FINGER CCCH DOMAIN-CONTAINING PROTEIN 18"/>
    <property type="match status" value="1"/>
</dbReference>
<keyword evidence="10" id="KW-1185">Reference proteome</keyword>
<dbReference type="Proteomes" id="UP000275267">
    <property type="component" value="Unassembled WGS sequence"/>
</dbReference>